<dbReference type="SMART" id="SM00858">
    <property type="entry name" value="SAF"/>
    <property type="match status" value="1"/>
</dbReference>
<feature type="region of interest" description="Disordered" evidence="1">
    <location>
        <begin position="322"/>
        <end position="396"/>
    </location>
</feature>
<feature type="region of interest" description="Disordered" evidence="1">
    <location>
        <begin position="248"/>
        <end position="273"/>
    </location>
</feature>
<evidence type="ECO:0000313" key="4">
    <source>
        <dbReference type="Proteomes" id="UP000238322"/>
    </source>
</evidence>
<name>A0A2S8FE97_9BACT</name>
<feature type="compositionally biased region" description="Polar residues" evidence="1">
    <location>
        <begin position="322"/>
        <end position="346"/>
    </location>
</feature>
<dbReference type="EMBL" id="PUHY01000014">
    <property type="protein sequence ID" value="PQO30485.1"/>
    <property type="molecule type" value="Genomic_DNA"/>
</dbReference>
<feature type="compositionally biased region" description="Polar residues" evidence="1">
    <location>
        <begin position="263"/>
        <end position="273"/>
    </location>
</feature>
<evidence type="ECO:0000313" key="3">
    <source>
        <dbReference type="EMBL" id="PQO30485.1"/>
    </source>
</evidence>
<accession>A0A2S8FE97</accession>
<dbReference type="NCBIfam" id="TIGR03177">
    <property type="entry name" value="pilus_cpaB"/>
    <property type="match status" value="1"/>
</dbReference>
<comment type="caution">
    <text evidence="3">The sequence shown here is derived from an EMBL/GenBank/DDBJ whole genome shotgun (WGS) entry which is preliminary data.</text>
</comment>
<dbReference type="InterPro" id="IPR013974">
    <property type="entry name" value="SAF"/>
</dbReference>
<feature type="compositionally biased region" description="Polar residues" evidence="1">
    <location>
        <begin position="353"/>
        <end position="370"/>
    </location>
</feature>
<feature type="compositionally biased region" description="Acidic residues" evidence="1">
    <location>
        <begin position="387"/>
        <end position="396"/>
    </location>
</feature>
<organism evidence="3 4">
    <name type="scientific">Blastopirellula marina</name>
    <dbReference type="NCBI Taxonomy" id="124"/>
    <lineage>
        <taxon>Bacteria</taxon>
        <taxon>Pseudomonadati</taxon>
        <taxon>Planctomycetota</taxon>
        <taxon>Planctomycetia</taxon>
        <taxon>Pirellulales</taxon>
        <taxon>Pirellulaceae</taxon>
        <taxon>Blastopirellula</taxon>
    </lineage>
</organism>
<dbReference type="InterPro" id="IPR031571">
    <property type="entry name" value="RcpC_dom"/>
</dbReference>
<dbReference type="OrthoDB" id="281109at2"/>
<dbReference type="InterPro" id="IPR017592">
    <property type="entry name" value="Pilus_assmbl_Flp-typ_CpaB"/>
</dbReference>
<evidence type="ECO:0000259" key="2">
    <source>
        <dbReference type="SMART" id="SM00858"/>
    </source>
</evidence>
<feature type="compositionally biased region" description="Basic and acidic residues" evidence="1">
    <location>
        <begin position="371"/>
        <end position="381"/>
    </location>
</feature>
<gene>
    <name evidence="3" type="primary">cpaB</name>
    <name evidence="3" type="ORF">C5Y83_24305</name>
</gene>
<protein>
    <submittedName>
        <fullName evidence="3">Flp pilus assembly protein CpaB</fullName>
    </submittedName>
</protein>
<dbReference type="Pfam" id="PF08666">
    <property type="entry name" value="SAF"/>
    <property type="match status" value="1"/>
</dbReference>
<dbReference type="Pfam" id="PF16976">
    <property type="entry name" value="RcpC"/>
    <property type="match status" value="1"/>
</dbReference>
<sequence>MRPKSIILIIIALGCGLVASIGISQVLEQQTAAPVPQVEMENIFVALEDIDINEPITPEMVKLEPWPADKIPEGAIRELENVESRRPRSRLFTGEVILEGKLFGSDEDQGASKLIPKGYRVQAIRVTADSSVAGLILPGDRVDVLVYLQVVNQANRSQKKQMTRTILTNCRVFAVNEQIHRETDAQGNSIQAKTVSLLVTPKQAEILVLASKLGSLSLSLRPPDESGDDEAGTADEATIRELLGETLNADPQQDDDPAPQPQMTKKNPSSNSFLDFLKNSQAAMTSTTAKQTMPAPAKAEWTMDLLSPNGVRRFEFGDDQQLPQEVSAGSTPSGYNNPAPVPTQSAKLPMLPSGTTGQPTSSDEPTPTSDADSKTPTHEDGSMPADPDSDYGPDAA</sequence>
<dbReference type="CDD" id="cd11614">
    <property type="entry name" value="SAF_CpaB_FlgA_like"/>
    <property type="match status" value="1"/>
</dbReference>
<evidence type="ECO:0000256" key="1">
    <source>
        <dbReference type="SAM" id="MobiDB-lite"/>
    </source>
</evidence>
<dbReference type="AlphaFoldDB" id="A0A2S8FE97"/>
<dbReference type="RefSeq" id="WP_105332390.1">
    <property type="nucleotide sequence ID" value="NZ_PUHY01000014.1"/>
</dbReference>
<dbReference type="Proteomes" id="UP000238322">
    <property type="component" value="Unassembled WGS sequence"/>
</dbReference>
<proteinExistence type="predicted"/>
<feature type="domain" description="SAF" evidence="2">
    <location>
        <begin position="41"/>
        <end position="103"/>
    </location>
</feature>
<dbReference type="PROSITE" id="PS51257">
    <property type="entry name" value="PROKAR_LIPOPROTEIN"/>
    <property type="match status" value="1"/>
</dbReference>
<reference evidence="3 4" key="1">
    <citation type="submission" date="2018-02" db="EMBL/GenBank/DDBJ databases">
        <title>Comparative genomes isolates from brazilian mangrove.</title>
        <authorList>
            <person name="Araujo J.E."/>
            <person name="Taketani R.G."/>
            <person name="Silva M.C.P."/>
            <person name="Loureco M.V."/>
            <person name="Andreote F.D."/>
        </authorList>
    </citation>
    <scope>NUCLEOTIDE SEQUENCE [LARGE SCALE GENOMIC DNA]</scope>
    <source>
        <strain evidence="3 4">Hex-1 MGV</strain>
    </source>
</reference>